<comment type="caution">
    <text evidence="3">The sequence shown here is derived from an EMBL/GenBank/DDBJ whole genome shotgun (WGS) entry which is preliminary data.</text>
</comment>
<dbReference type="Gene3D" id="3.40.30.10">
    <property type="entry name" value="Glutaredoxin"/>
    <property type="match status" value="1"/>
</dbReference>
<dbReference type="PANTHER" id="PTHR35272">
    <property type="entry name" value="THIOL:DISULFIDE INTERCHANGE PROTEIN DSBC-RELATED"/>
    <property type="match status" value="1"/>
</dbReference>
<feature type="signal peptide" evidence="1">
    <location>
        <begin position="1"/>
        <end position="18"/>
    </location>
</feature>
<keyword evidence="4" id="KW-1185">Reference proteome</keyword>
<dbReference type="AlphaFoldDB" id="A0A918RIA2"/>
<keyword evidence="1" id="KW-0676">Redox-active center</keyword>
<organism evidence="3 4">
    <name type="scientific">Arenicella chitinivorans</name>
    <dbReference type="NCBI Taxonomy" id="1329800"/>
    <lineage>
        <taxon>Bacteria</taxon>
        <taxon>Pseudomonadati</taxon>
        <taxon>Pseudomonadota</taxon>
        <taxon>Gammaproteobacteria</taxon>
        <taxon>Arenicellales</taxon>
        <taxon>Arenicellaceae</taxon>
        <taxon>Arenicella</taxon>
    </lineage>
</organism>
<evidence type="ECO:0000256" key="1">
    <source>
        <dbReference type="RuleBase" id="RU364038"/>
    </source>
</evidence>
<dbReference type="InterPro" id="IPR012336">
    <property type="entry name" value="Thioredoxin-like_fold"/>
</dbReference>
<feature type="chain" id="PRO_5038155017" description="Thiol:disulfide interchange protein" evidence="1">
    <location>
        <begin position="19"/>
        <end position="240"/>
    </location>
</feature>
<dbReference type="Pfam" id="PF13098">
    <property type="entry name" value="Thioredoxin_2"/>
    <property type="match status" value="1"/>
</dbReference>
<gene>
    <name evidence="3" type="primary">dsbC</name>
    <name evidence="3" type="ORF">GCM10008090_07650</name>
</gene>
<dbReference type="GO" id="GO:0042597">
    <property type="term" value="C:periplasmic space"/>
    <property type="evidence" value="ECO:0007669"/>
    <property type="project" value="UniProtKB-SubCell"/>
</dbReference>
<dbReference type="InterPro" id="IPR036249">
    <property type="entry name" value="Thioredoxin-like_sf"/>
</dbReference>
<name>A0A918RIA2_9GAMM</name>
<feature type="domain" description="Thioredoxin-like fold" evidence="2">
    <location>
        <begin position="115"/>
        <end position="234"/>
    </location>
</feature>
<keyword evidence="1" id="KW-0574">Periplasm</keyword>
<evidence type="ECO:0000313" key="3">
    <source>
        <dbReference type="EMBL" id="GHA01033.1"/>
    </source>
</evidence>
<sequence length="240" mass="26297">MRKILLLSVFLLSSQTFAQPATKQALLEKRLAATFEHGQITIDEYDSVLKRVTIAGGVSSYFVTHDGQYLFAGPIYDTVRKRDIVADSEALGRKAILSAVPENSFVSYPSDQLDAPLITVITDIDCPYCREFHTQIPELNEQGISVNYLMLPRAGLGSSSYTKTLSALCADDVPNAITLAMQNVPLAFKQCSSDRLNEHIVASKRLKVSATPGMVFPNGELRLGFLKPAEIQKLIAEGSE</sequence>
<accession>A0A918RIA2</accession>
<protein>
    <recommendedName>
        <fullName evidence="1">Thiol:disulfide interchange protein</fullName>
    </recommendedName>
</protein>
<dbReference type="Proteomes" id="UP000614811">
    <property type="component" value="Unassembled WGS sequence"/>
</dbReference>
<dbReference type="CDD" id="cd03020">
    <property type="entry name" value="DsbA_DsbC_DsbG"/>
    <property type="match status" value="1"/>
</dbReference>
<evidence type="ECO:0000259" key="2">
    <source>
        <dbReference type="Pfam" id="PF13098"/>
    </source>
</evidence>
<comment type="similarity">
    <text evidence="1">Belongs to the thioredoxin family. DsbC subfamily.</text>
</comment>
<evidence type="ECO:0000313" key="4">
    <source>
        <dbReference type="Proteomes" id="UP000614811"/>
    </source>
</evidence>
<dbReference type="RefSeq" id="WP_189398669.1">
    <property type="nucleotide sequence ID" value="NZ_BMXA01000001.1"/>
</dbReference>
<proteinExistence type="inferred from homology"/>
<dbReference type="SUPFAM" id="SSF52833">
    <property type="entry name" value="Thioredoxin-like"/>
    <property type="match status" value="1"/>
</dbReference>
<dbReference type="InterPro" id="IPR033954">
    <property type="entry name" value="DiS-bond_Isoase_DsbC/G"/>
</dbReference>
<comment type="subcellular location">
    <subcellularLocation>
        <location evidence="1">Periplasm</location>
    </subcellularLocation>
</comment>
<dbReference type="InterPro" id="IPR051470">
    <property type="entry name" value="Thiol:disulfide_interchange"/>
</dbReference>
<dbReference type="PANTHER" id="PTHR35272:SF3">
    <property type="entry name" value="THIOL:DISULFIDE INTERCHANGE PROTEIN DSBC"/>
    <property type="match status" value="1"/>
</dbReference>
<dbReference type="EMBL" id="BMXA01000001">
    <property type="protein sequence ID" value="GHA01033.1"/>
    <property type="molecule type" value="Genomic_DNA"/>
</dbReference>
<reference evidence="3" key="1">
    <citation type="journal article" date="2014" name="Int. J. Syst. Evol. Microbiol.">
        <title>Complete genome sequence of Corynebacterium casei LMG S-19264T (=DSM 44701T), isolated from a smear-ripened cheese.</title>
        <authorList>
            <consortium name="US DOE Joint Genome Institute (JGI-PGF)"/>
            <person name="Walter F."/>
            <person name="Albersmeier A."/>
            <person name="Kalinowski J."/>
            <person name="Ruckert C."/>
        </authorList>
    </citation>
    <scope>NUCLEOTIDE SEQUENCE</scope>
    <source>
        <strain evidence="3">KCTC 12711</strain>
    </source>
</reference>
<reference evidence="3" key="2">
    <citation type="submission" date="2020-09" db="EMBL/GenBank/DDBJ databases">
        <authorList>
            <person name="Sun Q."/>
            <person name="Kim S."/>
        </authorList>
    </citation>
    <scope>NUCLEOTIDE SEQUENCE</scope>
    <source>
        <strain evidence="3">KCTC 12711</strain>
    </source>
</reference>
<comment type="function">
    <text evidence="1">Required for disulfide bond formation in some periplasmic proteins. Acts by transferring its disulfide bond to other proteins and is reduced in the process.</text>
</comment>
<keyword evidence="1" id="KW-0732">Signal</keyword>